<dbReference type="RefSeq" id="WP_092264883.1">
    <property type="nucleotide sequence ID" value="NZ_FNZA01000011.1"/>
</dbReference>
<sequence length="91" mass="10399">MSADWVTLLAALVLLWAGVLFTTRGRAGAGGKRRRLGQSAEAFWMERLLRLTRGNRDAVERGVSARRAKFPQASRAELLELLYHDYLRDRR</sequence>
<gene>
    <name evidence="1" type="ORF">SAMN04488058_11182</name>
</gene>
<keyword evidence="2" id="KW-1185">Reference proteome</keyword>
<accession>A0A1H7ABS2</accession>
<dbReference type="EMBL" id="FNZA01000011">
    <property type="protein sequence ID" value="SEJ59532.1"/>
    <property type="molecule type" value="Genomic_DNA"/>
</dbReference>
<evidence type="ECO:0000313" key="2">
    <source>
        <dbReference type="Proteomes" id="UP000199223"/>
    </source>
</evidence>
<proteinExistence type="predicted"/>
<name>A0A1H7ABS2_9DEIO</name>
<organism evidence="1 2">
    <name type="scientific">Deinococcus reticulitermitis</name>
    <dbReference type="NCBI Taxonomy" id="856736"/>
    <lineage>
        <taxon>Bacteria</taxon>
        <taxon>Thermotogati</taxon>
        <taxon>Deinococcota</taxon>
        <taxon>Deinococci</taxon>
        <taxon>Deinococcales</taxon>
        <taxon>Deinococcaceae</taxon>
        <taxon>Deinococcus</taxon>
    </lineage>
</organism>
<dbReference type="AlphaFoldDB" id="A0A1H7ABS2"/>
<reference evidence="2" key="1">
    <citation type="submission" date="2016-10" db="EMBL/GenBank/DDBJ databases">
        <authorList>
            <person name="Varghese N."/>
            <person name="Submissions S."/>
        </authorList>
    </citation>
    <scope>NUCLEOTIDE SEQUENCE [LARGE SCALE GENOMIC DNA]</scope>
    <source>
        <strain evidence="2">CGMCC 1.10218</strain>
    </source>
</reference>
<dbReference type="STRING" id="856736.SAMN04488058_11182"/>
<evidence type="ECO:0000313" key="1">
    <source>
        <dbReference type="EMBL" id="SEJ59532.1"/>
    </source>
</evidence>
<protein>
    <submittedName>
        <fullName evidence="1">Uncharacterized protein</fullName>
    </submittedName>
</protein>
<dbReference type="OrthoDB" id="74150at2"/>
<dbReference type="Proteomes" id="UP000199223">
    <property type="component" value="Unassembled WGS sequence"/>
</dbReference>